<evidence type="ECO:0000313" key="2">
    <source>
        <dbReference type="Proteomes" id="UP000887540"/>
    </source>
</evidence>
<accession>A0A914CIX1</accession>
<organism evidence="2 3">
    <name type="scientific">Acrobeloides nanus</name>
    <dbReference type="NCBI Taxonomy" id="290746"/>
    <lineage>
        <taxon>Eukaryota</taxon>
        <taxon>Metazoa</taxon>
        <taxon>Ecdysozoa</taxon>
        <taxon>Nematoda</taxon>
        <taxon>Chromadorea</taxon>
        <taxon>Rhabditida</taxon>
        <taxon>Tylenchina</taxon>
        <taxon>Cephalobomorpha</taxon>
        <taxon>Cephaloboidea</taxon>
        <taxon>Cephalobidae</taxon>
        <taxon>Acrobeloides</taxon>
    </lineage>
</organism>
<dbReference type="AlphaFoldDB" id="A0A914CIX1"/>
<proteinExistence type="predicted"/>
<dbReference type="Proteomes" id="UP000887540">
    <property type="component" value="Unplaced"/>
</dbReference>
<feature type="compositionally biased region" description="Polar residues" evidence="1">
    <location>
        <begin position="95"/>
        <end position="110"/>
    </location>
</feature>
<name>A0A914CIX1_9BILA</name>
<sequence>MNRGLNFDNESHCFECKSVKEENELLRTRLKKEQIKRRLLLEAYEKLVIAFKDAVSLSNNESRASAFENVDRISSNSSINSSNSSEFVLPGIPNMNENLSSNPEKNQSFTILPPTSPNEHGKENNEHNNLSSTPTLPAVLPKIRGTPHTPQPILFEDKQGFPVVRKNFESIMRINSIGSLNVKKNPVRRPQLLDSLNLEMSAKEDDSVKNQDGEKPWYFVDIDGDAKLRSWPKPSSFLAANNADFIRRSEERQRLIQDASKRRALVSSYRRAVAHDVINGNVELTDAIEVLTIDPTKICAFPKEEIIRETKRKVQSSHAYREMLEKKKRQTEIAANRLIAHCFNMSHFEKVRMPPKSKHVSNIAERTEKLHYNHSSRF</sequence>
<evidence type="ECO:0000256" key="1">
    <source>
        <dbReference type="SAM" id="MobiDB-lite"/>
    </source>
</evidence>
<evidence type="ECO:0000313" key="3">
    <source>
        <dbReference type="WBParaSite" id="ACRNAN_scaffold113.g11370.t1"/>
    </source>
</evidence>
<dbReference type="WBParaSite" id="ACRNAN_scaffold113.g11370.t1">
    <property type="protein sequence ID" value="ACRNAN_scaffold113.g11370.t1"/>
    <property type="gene ID" value="ACRNAN_scaffold113.g11370"/>
</dbReference>
<reference evidence="3" key="1">
    <citation type="submission" date="2022-11" db="UniProtKB">
        <authorList>
            <consortium name="WormBaseParasite"/>
        </authorList>
    </citation>
    <scope>IDENTIFICATION</scope>
</reference>
<feature type="region of interest" description="Disordered" evidence="1">
    <location>
        <begin position="92"/>
        <end position="140"/>
    </location>
</feature>
<protein>
    <submittedName>
        <fullName evidence="3">Uncharacterized protein</fullName>
    </submittedName>
</protein>
<keyword evidence="2" id="KW-1185">Reference proteome</keyword>